<accession>A0A932I3K1</accession>
<dbReference type="SMART" id="SM00245">
    <property type="entry name" value="TSPc"/>
    <property type="match status" value="1"/>
</dbReference>
<sequence>MRPYSRILPRLLGALALAAAFVLPPAAPAASPAPPAASAPGRNESAALLLLRETVTLLEESYVTLPDMRKAYGEGLAALGRAAGKDKVEVTSTGPRSFRLRSDGEQIEARIEGSSRASLQEFEQAYRFALGHASGDKREMEIMYEALGAMVTALDPYSSFMPPERFRALQEETSGRYGGIGLTISQKDGKLIVVSPLEDSPASKAGIEAGDEIVSVDGEPVDGRPLPAAVRRMRGPPATEVRLGILRKGWSEPRVFTLTRALVHIQSVKARFFEGGWGYIRLSAFHEETSQELERVLSRLRRVGAKGLILDLRNNPGGLLVQSVRSAEHFLPEGSMVVFTRGRHRGQAMHFRTHADGLWTRQPMVVLINKGSASASEIVAGALQDLDRAYVVGATTFGKGSVQTILPLSHGAGIRLTTAKYYTPLGREIDQKGVSPDLEVAEQAGAPPRVPPKASWPEPVPARGEDPALDAGLEILREAGPRADMEALRLAALRVRARRTEGVRQADVPAR</sequence>
<dbReference type="FunFam" id="2.30.42.10:FF:000063">
    <property type="entry name" value="Peptidase, S41 family"/>
    <property type="match status" value="1"/>
</dbReference>
<dbReference type="Gene3D" id="3.30.750.44">
    <property type="match status" value="1"/>
</dbReference>
<dbReference type="GO" id="GO:0006508">
    <property type="term" value="P:proteolysis"/>
    <property type="evidence" value="ECO:0007669"/>
    <property type="project" value="UniProtKB-KW"/>
</dbReference>
<evidence type="ECO:0000256" key="1">
    <source>
        <dbReference type="ARBA" id="ARBA00009179"/>
    </source>
</evidence>
<dbReference type="GO" id="GO:0007165">
    <property type="term" value="P:signal transduction"/>
    <property type="evidence" value="ECO:0007669"/>
    <property type="project" value="TreeGrafter"/>
</dbReference>
<dbReference type="Gene3D" id="3.90.226.10">
    <property type="entry name" value="2-enoyl-CoA Hydratase, Chain A, domain 1"/>
    <property type="match status" value="1"/>
</dbReference>
<dbReference type="InterPro" id="IPR001478">
    <property type="entry name" value="PDZ"/>
</dbReference>
<feature type="domain" description="PDZ" evidence="8">
    <location>
        <begin position="166"/>
        <end position="234"/>
    </location>
</feature>
<dbReference type="Gene3D" id="2.30.42.10">
    <property type="match status" value="1"/>
</dbReference>
<protein>
    <submittedName>
        <fullName evidence="9">S41 family peptidase</fullName>
    </submittedName>
</protein>
<keyword evidence="4 5" id="KW-0720">Serine protease</keyword>
<dbReference type="PANTHER" id="PTHR32060:SF30">
    <property type="entry name" value="CARBOXY-TERMINAL PROCESSING PROTEASE CTPA"/>
    <property type="match status" value="1"/>
</dbReference>
<dbReference type="SMART" id="SM00228">
    <property type="entry name" value="PDZ"/>
    <property type="match status" value="1"/>
</dbReference>
<evidence type="ECO:0000256" key="4">
    <source>
        <dbReference type="ARBA" id="ARBA00022825"/>
    </source>
</evidence>
<evidence type="ECO:0000259" key="8">
    <source>
        <dbReference type="PROSITE" id="PS50106"/>
    </source>
</evidence>
<dbReference type="GO" id="GO:0008236">
    <property type="term" value="F:serine-type peptidase activity"/>
    <property type="evidence" value="ECO:0007669"/>
    <property type="project" value="UniProtKB-KW"/>
</dbReference>
<evidence type="ECO:0000313" key="10">
    <source>
        <dbReference type="Proteomes" id="UP000782312"/>
    </source>
</evidence>
<dbReference type="SUPFAM" id="SSF50156">
    <property type="entry name" value="PDZ domain-like"/>
    <property type="match status" value="1"/>
</dbReference>
<dbReference type="AlphaFoldDB" id="A0A932I3K1"/>
<feature type="signal peptide" evidence="7">
    <location>
        <begin position="1"/>
        <end position="29"/>
    </location>
</feature>
<dbReference type="PANTHER" id="PTHR32060">
    <property type="entry name" value="TAIL-SPECIFIC PROTEASE"/>
    <property type="match status" value="1"/>
</dbReference>
<comment type="caution">
    <text evidence="9">The sequence shown here is derived from an EMBL/GenBank/DDBJ whole genome shotgun (WGS) entry which is preliminary data.</text>
</comment>
<evidence type="ECO:0000256" key="7">
    <source>
        <dbReference type="SAM" id="SignalP"/>
    </source>
</evidence>
<dbReference type="CDD" id="cd07560">
    <property type="entry name" value="Peptidase_S41_CPP"/>
    <property type="match status" value="1"/>
</dbReference>
<evidence type="ECO:0000256" key="2">
    <source>
        <dbReference type="ARBA" id="ARBA00022670"/>
    </source>
</evidence>
<dbReference type="InterPro" id="IPR029045">
    <property type="entry name" value="ClpP/crotonase-like_dom_sf"/>
</dbReference>
<dbReference type="GO" id="GO:0030288">
    <property type="term" value="C:outer membrane-bounded periplasmic space"/>
    <property type="evidence" value="ECO:0007669"/>
    <property type="project" value="TreeGrafter"/>
</dbReference>
<dbReference type="EMBL" id="JACPUR010000032">
    <property type="protein sequence ID" value="MBI3128554.1"/>
    <property type="molecule type" value="Genomic_DNA"/>
</dbReference>
<evidence type="ECO:0000256" key="5">
    <source>
        <dbReference type="RuleBase" id="RU004404"/>
    </source>
</evidence>
<evidence type="ECO:0000256" key="6">
    <source>
        <dbReference type="SAM" id="MobiDB-lite"/>
    </source>
</evidence>
<keyword evidence="7" id="KW-0732">Signal</keyword>
<dbReference type="InterPro" id="IPR004447">
    <property type="entry name" value="Peptidase_S41A"/>
</dbReference>
<comment type="similarity">
    <text evidence="1 5">Belongs to the peptidase S41A family.</text>
</comment>
<feature type="region of interest" description="Disordered" evidence="6">
    <location>
        <begin position="443"/>
        <end position="469"/>
    </location>
</feature>
<dbReference type="NCBIfam" id="TIGR00225">
    <property type="entry name" value="prc"/>
    <property type="match status" value="1"/>
</dbReference>
<dbReference type="PROSITE" id="PS50106">
    <property type="entry name" value="PDZ"/>
    <property type="match status" value="1"/>
</dbReference>
<dbReference type="GO" id="GO:0004175">
    <property type="term" value="F:endopeptidase activity"/>
    <property type="evidence" value="ECO:0007669"/>
    <property type="project" value="TreeGrafter"/>
</dbReference>
<dbReference type="Proteomes" id="UP000782312">
    <property type="component" value="Unassembled WGS sequence"/>
</dbReference>
<name>A0A932I3K1_UNCTE</name>
<gene>
    <name evidence="9" type="ORF">HYZ11_13195</name>
</gene>
<dbReference type="Pfam" id="PF17820">
    <property type="entry name" value="PDZ_6"/>
    <property type="match status" value="1"/>
</dbReference>
<dbReference type="Pfam" id="PF03572">
    <property type="entry name" value="Peptidase_S41"/>
    <property type="match status" value="1"/>
</dbReference>
<dbReference type="SUPFAM" id="SSF52096">
    <property type="entry name" value="ClpP/crotonase"/>
    <property type="match status" value="1"/>
</dbReference>
<reference evidence="9" key="1">
    <citation type="submission" date="2020-07" db="EMBL/GenBank/DDBJ databases">
        <title>Huge and variable diversity of episymbiotic CPR bacteria and DPANN archaea in groundwater ecosystems.</title>
        <authorList>
            <person name="He C.Y."/>
            <person name="Keren R."/>
            <person name="Whittaker M."/>
            <person name="Farag I.F."/>
            <person name="Doudna J."/>
            <person name="Cate J.H.D."/>
            <person name="Banfield J.F."/>
        </authorList>
    </citation>
    <scope>NUCLEOTIDE SEQUENCE</scope>
    <source>
        <strain evidence="9">NC_groundwater_763_Ag_S-0.2um_68_21</strain>
    </source>
</reference>
<feature type="chain" id="PRO_5037070046" evidence="7">
    <location>
        <begin position="30"/>
        <end position="511"/>
    </location>
</feature>
<dbReference type="InterPro" id="IPR041489">
    <property type="entry name" value="PDZ_6"/>
</dbReference>
<dbReference type="InterPro" id="IPR005151">
    <property type="entry name" value="Tail-specific_protease"/>
</dbReference>
<dbReference type="CDD" id="cd06782">
    <property type="entry name" value="cpPDZ_CPP-like"/>
    <property type="match status" value="1"/>
</dbReference>
<evidence type="ECO:0000256" key="3">
    <source>
        <dbReference type="ARBA" id="ARBA00022801"/>
    </source>
</evidence>
<evidence type="ECO:0000313" key="9">
    <source>
        <dbReference type="EMBL" id="MBI3128554.1"/>
    </source>
</evidence>
<proteinExistence type="inferred from homology"/>
<keyword evidence="3 5" id="KW-0378">Hydrolase</keyword>
<organism evidence="9 10">
    <name type="scientific">Tectimicrobiota bacterium</name>
    <dbReference type="NCBI Taxonomy" id="2528274"/>
    <lineage>
        <taxon>Bacteria</taxon>
        <taxon>Pseudomonadati</taxon>
        <taxon>Nitrospinota/Tectimicrobiota group</taxon>
        <taxon>Candidatus Tectimicrobiota</taxon>
    </lineage>
</organism>
<dbReference type="InterPro" id="IPR036034">
    <property type="entry name" value="PDZ_sf"/>
</dbReference>
<keyword evidence="2 5" id="KW-0645">Protease</keyword>